<evidence type="ECO:0000256" key="13">
    <source>
        <dbReference type="SAM" id="Phobius"/>
    </source>
</evidence>
<protein>
    <submittedName>
        <fullName evidence="15">Cytochrome b</fullName>
    </submittedName>
</protein>
<gene>
    <name evidence="15" type="ORF">DV711_03530</name>
</gene>
<dbReference type="PANTHER" id="PTHR30529">
    <property type="entry name" value="CYTOCHROME B561"/>
    <property type="match status" value="1"/>
</dbReference>
<comment type="caution">
    <text evidence="15">The sequence shown here is derived from an EMBL/GenBank/DDBJ whole genome shotgun (WGS) entry which is preliminary data.</text>
</comment>
<feature type="transmembrane region" description="Helical" evidence="13">
    <location>
        <begin position="143"/>
        <end position="164"/>
    </location>
</feature>
<evidence type="ECO:0000256" key="12">
    <source>
        <dbReference type="ARBA" id="ARBA00037975"/>
    </source>
</evidence>
<comment type="subcellular location">
    <subcellularLocation>
        <location evidence="2">Cell membrane</location>
        <topology evidence="2">Multi-pass membrane protein</topology>
    </subcellularLocation>
</comment>
<evidence type="ECO:0000256" key="6">
    <source>
        <dbReference type="ARBA" id="ARBA00022692"/>
    </source>
</evidence>
<dbReference type="SUPFAM" id="SSF81342">
    <property type="entry name" value="Transmembrane di-heme cytochromes"/>
    <property type="match status" value="1"/>
</dbReference>
<evidence type="ECO:0000256" key="5">
    <source>
        <dbReference type="ARBA" id="ARBA00022617"/>
    </source>
</evidence>
<dbReference type="OrthoDB" id="9793784at2"/>
<dbReference type="InterPro" id="IPR016174">
    <property type="entry name" value="Di-haem_cyt_TM"/>
</dbReference>
<keyword evidence="7" id="KW-0479">Metal-binding</keyword>
<comment type="cofactor">
    <cofactor evidence="1">
        <name>heme b</name>
        <dbReference type="ChEBI" id="CHEBI:60344"/>
    </cofactor>
</comment>
<dbReference type="GO" id="GO:0009055">
    <property type="term" value="F:electron transfer activity"/>
    <property type="evidence" value="ECO:0007669"/>
    <property type="project" value="InterPro"/>
</dbReference>
<evidence type="ECO:0000313" key="15">
    <source>
        <dbReference type="EMBL" id="RDE24673.1"/>
    </source>
</evidence>
<dbReference type="Gene3D" id="1.20.950.20">
    <property type="entry name" value="Transmembrane di-heme cytochromes, Chain C"/>
    <property type="match status" value="1"/>
</dbReference>
<keyword evidence="11 13" id="KW-0472">Membrane</keyword>
<feature type="transmembrane region" description="Helical" evidence="13">
    <location>
        <begin position="16"/>
        <end position="36"/>
    </location>
</feature>
<evidence type="ECO:0000259" key="14">
    <source>
        <dbReference type="Pfam" id="PF01292"/>
    </source>
</evidence>
<dbReference type="InterPro" id="IPR052168">
    <property type="entry name" value="Cytochrome_b561_oxidase"/>
</dbReference>
<dbReference type="GO" id="GO:0046872">
    <property type="term" value="F:metal ion binding"/>
    <property type="evidence" value="ECO:0007669"/>
    <property type="project" value="UniProtKB-KW"/>
</dbReference>
<evidence type="ECO:0000256" key="9">
    <source>
        <dbReference type="ARBA" id="ARBA00022989"/>
    </source>
</evidence>
<dbReference type="PANTHER" id="PTHR30529:SF7">
    <property type="entry name" value="CYTOCHROME B561 BACTERIAL_NI-HYDROGENASE DOMAIN-CONTAINING PROTEIN"/>
    <property type="match status" value="1"/>
</dbReference>
<keyword evidence="10" id="KW-0408">Iron</keyword>
<evidence type="ECO:0000256" key="1">
    <source>
        <dbReference type="ARBA" id="ARBA00001970"/>
    </source>
</evidence>
<proteinExistence type="inferred from homology"/>
<organism evidence="15 16">
    <name type="scientific">Motiliproteus coralliicola</name>
    <dbReference type="NCBI Taxonomy" id="2283196"/>
    <lineage>
        <taxon>Bacteria</taxon>
        <taxon>Pseudomonadati</taxon>
        <taxon>Pseudomonadota</taxon>
        <taxon>Gammaproteobacteria</taxon>
        <taxon>Oceanospirillales</taxon>
        <taxon>Oceanospirillaceae</taxon>
        <taxon>Motiliproteus</taxon>
    </lineage>
</organism>
<comment type="similarity">
    <text evidence="12">Belongs to the cytochrome b561 family.</text>
</comment>
<sequence>MNNDTLSRLSKTTIRLHWVIAFLMIMLLASGIYMASTETFALYSWHKSFGILVFGIAVIRIAWRIKQGWPKHVGDYSLIERALSKATHWILILGTVAMPISGIVMNAMGGYGVEAFGVELFPTNTGPEGPFDFVAINEPVADFAHAVHSLAGDVLVIAVALHILGALKHHLLDRDATIRRMLGSSTQG</sequence>
<feature type="transmembrane region" description="Helical" evidence="13">
    <location>
        <begin position="48"/>
        <end position="65"/>
    </location>
</feature>
<dbReference type="GO" id="GO:0005886">
    <property type="term" value="C:plasma membrane"/>
    <property type="evidence" value="ECO:0007669"/>
    <property type="project" value="UniProtKB-SubCell"/>
</dbReference>
<keyword evidence="4" id="KW-1003">Cell membrane</keyword>
<evidence type="ECO:0000256" key="8">
    <source>
        <dbReference type="ARBA" id="ARBA00022982"/>
    </source>
</evidence>
<keyword evidence="8" id="KW-0249">Electron transport</keyword>
<evidence type="ECO:0000256" key="4">
    <source>
        <dbReference type="ARBA" id="ARBA00022475"/>
    </source>
</evidence>
<reference evidence="15 16" key="1">
    <citation type="submission" date="2018-07" db="EMBL/GenBank/DDBJ databases">
        <title>Motiliproteus coralliicola sp. nov., a bacterium isolated from Coral.</title>
        <authorList>
            <person name="Wang G."/>
        </authorList>
    </citation>
    <scope>NUCLEOTIDE SEQUENCE [LARGE SCALE GENOMIC DNA]</scope>
    <source>
        <strain evidence="15 16">C34</strain>
    </source>
</reference>
<keyword evidence="9 13" id="KW-1133">Transmembrane helix</keyword>
<evidence type="ECO:0000256" key="7">
    <source>
        <dbReference type="ARBA" id="ARBA00022723"/>
    </source>
</evidence>
<dbReference type="Pfam" id="PF01292">
    <property type="entry name" value="Ni_hydr_CYTB"/>
    <property type="match status" value="1"/>
</dbReference>
<dbReference type="AlphaFoldDB" id="A0A369WU64"/>
<keyword evidence="16" id="KW-1185">Reference proteome</keyword>
<dbReference type="Proteomes" id="UP000253769">
    <property type="component" value="Unassembled WGS sequence"/>
</dbReference>
<evidence type="ECO:0000256" key="2">
    <source>
        <dbReference type="ARBA" id="ARBA00004651"/>
    </source>
</evidence>
<dbReference type="RefSeq" id="WP_114694259.1">
    <property type="nucleotide sequence ID" value="NZ_QQOH01000001.1"/>
</dbReference>
<evidence type="ECO:0000256" key="3">
    <source>
        <dbReference type="ARBA" id="ARBA00022448"/>
    </source>
</evidence>
<keyword evidence="6 13" id="KW-0812">Transmembrane</keyword>
<evidence type="ECO:0000256" key="10">
    <source>
        <dbReference type="ARBA" id="ARBA00023004"/>
    </source>
</evidence>
<dbReference type="EMBL" id="QQOH01000001">
    <property type="protein sequence ID" value="RDE24673.1"/>
    <property type="molecule type" value="Genomic_DNA"/>
</dbReference>
<feature type="domain" description="Cytochrome b561 bacterial/Ni-hydrogenase" evidence="14">
    <location>
        <begin position="10"/>
        <end position="183"/>
    </location>
</feature>
<dbReference type="GO" id="GO:0022904">
    <property type="term" value="P:respiratory electron transport chain"/>
    <property type="evidence" value="ECO:0007669"/>
    <property type="project" value="InterPro"/>
</dbReference>
<evidence type="ECO:0000256" key="11">
    <source>
        <dbReference type="ARBA" id="ARBA00023136"/>
    </source>
</evidence>
<feature type="transmembrane region" description="Helical" evidence="13">
    <location>
        <begin position="86"/>
        <end position="108"/>
    </location>
</feature>
<keyword evidence="3" id="KW-0813">Transport</keyword>
<accession>A0A369WU64</accession>
<evidence type="ECO:0000313" key="16">
    <source>
        <dbReference type="Proteomes" id="UP000253769"/>
    </source>
</evidence>
<name>A0A369WU64_9GAMM</name>
<dbReference type="GO" id="GO:0020037">
    <property type="term" value="F:heme binding"/>
    <property type="evidence" value="ECO:0007669"/>
    <property type="project" value="TreeGrafter"/>
</dbReference>
<dbReference type="InterPro" id="IPR011577">
    <property type="entry name" value="Cyt_b561_bac/Ni-Hgenase"/>
</dbReference>
<keyword evidence="5" id="KW-0349">Heme</keyword>